<keyword evidence="3" id="KW-0349">Heme</keyword>
<dbReference type="PANTHER" id="PTHR47946">
    <property type="entry name" value="CYTOCHROME P450 78A7-RELATED"/>
    <property type="match status" value="1"/>
</dbReference>
<keyword evidence="5" id="KW-0560">Oxidoreductase</keyword>
<dbReference type="Proteomes" id="UP001634007">
    <property type="component" value="Unassembled WGS sequence"/>
</dbReference>
<dbReference type="Gene3D" id="1.10.630.10">
    <property type="entry name" value="Cytochrome P450"/>
    <property type="match status" value="1"/>
</dbReference>
<reference evidence="8 9" key="1">
    <citation type="submission" date="2024-11" db="EMBL/GenBank/DDBJ databases">
        <title>Chromosome-level genome assembly of Eucalyptus globulus Labill. provides insights into its genome evolution.</title>
        <authorList>
            <person name="Li X."/>
        </authorList>
    </citation>
    <scope>NUCLEOTIDE SEQUENCE [LARGE SCALE GENOMIC DNA]</scope>
    <source>
        <strain evidence="8">CL2024</strain>
        <tissue evidence="8">Fresh tender leaves</tissue>
    </source>
</reference>
<gene>
    <name evidence="8" type="ORF">ACJRO7_009815</name>
</gene>
<dbReference type="AlphaFoldDB" id="A0ABD3L9Z6"/>
<comment type="similarity">
    <text evidence="2">Belongs to the cytochrome P450 family.</text>
</comment>
<dbReference type="GO" id="GO:0046872">
    <property type="term" value="F:metal ion binding"/>
    <property type="evidence" value="ECO:0007669"/>
    <property type="project" value="UniProtKB-KW"/>
</dbReference>
<organism evidence="8 9">
    <name type="scientific">Eucalyptus globulus</name>
    <name type="common">Tasmanian blue gum</name>
    <dbReference type="NCBI Taxonomy" id="34317"/>
    <lineage>
        <taxon>Eukaryota</taxon>
        <taxon>Viridiplantae</taxon>
        <taxon>Streptophyta</taxon>
        <taxon>Embryophyta</taxon>
        <taxon>Tracheophyta</taxon>
        <taxon>Spermatophyta</taxon>
        <taxon>Magnoliopsida</taxon>
        <taxon>eudicotyledons</taxon>
        <taxon>Gunneridae</taxon>
        <taxon>Pentapetalae</taxon>
        <taxon>rosids</taxon>
        <taxon>malvids</taxon>
        <taxon>Myrtales</taxon>
        <taxon>Myrtaceae</taxon>
        <taxon>Myrtoideae</taxon>
        <taxon>Eucalypteae</taxon>
        <taxon>Eucalyptus</taxon>
    </lineage>
</organism>
<evidence type="ECO:0000256" key="5">
    <source>
        <dbReference type="ARBA" id="ARBA00023002"/>
    </source>
</evidence>
<accession>A0ABD3L9Z6</accession>
<evidence type="ECO:0000256" key="4">
    <source>
        <dbReference type="ARBA" id="ARBA00022723"/>
    </source>
</evidence>
<dbReference type="SUPFAM" id="SSF48264">
    <property type="entry name" value="Cytochrome P450"/>
    <property type="match status" value="1"/>
</dbReference>
<evidence type="ECO:0000256" key="1">
    <source>
        <dbReference type="ARBA" id="ARBA00001971"/>
    </source>
</evidence>
<dbReference type="GO" id="GO:0004497">
    <property type="term" value="F:monooxygenase activity"/>
    <property type="evidence" value="ECO:0007669"/>
    <property type="project" value="UniProtKB-KW"/>
</dbReference>
<dbReference type="EMBL" id="JBJKBG010000002">
    <property type="protein sequence ID" value="KAL3748640.1"/>
    <property type="molecule type" value="Genomic_DNA"/>
</dbReference>
<name>A0ABD3L9Z6_EUCGL</name>
<proteinExistence type="inferred from homology"/>
<dbReference type="InterPro" id="IPR036396">
    <property type="entry name" value="Cyt_P450_sf"/>
</dbReference>
<keyword evidence="6" id="KW-0408">Iron</keyword>
<protein>
    <recommendedName>
        <fullName evidence="10">Cytochrome P450</fullName>
    </recommendedName>
</protein>
<evidence type="ECO:0000256" key="7">
    <source>
        <dbReference type="ARBA" id="ARBA00023033"/>
    </source>
</evidence>
<evidence type="ECO:0000256" key="3">
    <source>
        <dbReference type="ARBA" id="ARBA00022617"/>
    </source>
</evidence>
<comment type="caution">
    <text evidence="8">The sequence shown here is derived from an EMBL/GenBank/DDBJ whole genome shotgun (WGS) entry which is preliminary data.</text>
</comment>
<comment type="cofactor">
    <cofactor evidence="1">
        <name>heme</name>
        <dbReference type="ChEBI" id="CHEBI:30413"/>
    </cofactor>
</comment>
<evidence type="ECO:0000256" key="2">
    <source>
        <dbReference type="ARBA" id="ARBA00010617"/>
    </source>
</evidence>
<keyword evidence="9" id="KW-1185">Reference proteome</keyword>
<dbReference type="Pfam" id="PF00067">
    <property type="entry name" value="p450"/>
    <property type="match status" value="2"/>
</dbReference>
<dbReference type="InterPro" id="IPR001128">
    <property type="entry name" value="Cyt_P450"/>
</dbReference>
<evidence type="ECO:0000313" key="8">
    <source>
        <dbReference type="EMBL" id="KAL3748640.1"/>
    </source>
</evidence>
<evidence type="ECO:0008006" key="10">
    <source>
        <dbReference type="Google" id="ProtNLM"/>
    </source>
</evidence>
<keyword evidence="4" id="KW-0479">Metal-binding</keyword>
<evidence type="ECO:0000256" key="6">
    <source>
        <dbReference type="ARBA" id="ARBA00023004"/>
    </source>
</evidence>
<evidence type="ECO:0000313" key="9">
    <source>
        <dbReference type="Proteomes" id="UP001634007"/>
    </source>
</evidence>
<dbReference type="PANTHER" id="PTHR47946:SF14">
    <property type="entry name" value="CYTOCHROME P450 FAMILY PROTEIN"/>
    <property type="match status" value="1"/>
</dbReference>
<dbReference type="InterPro" id="IPR051996">
    <property type="entry name" value="Cytochrome_P450_78A"/>
</dbReference>
<sequence length="207" mass="22437">MKAKRLNLFFRSCFDQEIIFRGTDSVALLLEWILAKVILHPDIQAKAWSVIDTALVSARPVKDSDLPKLRYLRAIVKGNPKDARQVRSCPGPGSPSMTPTSGGHFIPAGTTAMVNMWAITHDEAVWANPEEFKPERFLEEDGGSDFPIMGSDLRLAPFGSARRVCPGHGGALACPAAAELQMGRFGLQGGLVRVPESVNGDERALGL</sequence>
<keyword evidence="7" id="KW-0503">Monooxygenase</keyword>